<evidence type="ECO:0000313" key="3">
    <source>
        <dbReference type="Proteomes" id="UP001500957"/>
    </source>
</evidence>
<dbReference type="EMBL" id="BAAAHE010000001">
    <property type="protein sequence ID" value="GAA0603068.1"/>
    <property type="molecule type" value="Genomic_DNA"/>
</dbReference>
<dbReference type="Proteomes" id="UP001500957">
    <property type="component" value="Unassembled WGS sequence"/>
</dbReference>
<dbReference type="RefSeq" id="WP_344600399.1">
    <property type="nucleotide sequence ID" value="NZ_BAAAHE010000001.1"/>
</dbReference>
<dbReference type="SUPFAM" id="SSF46785">
    <property type="entry name" value="Winged helix' DNA-binding domain"/>
    <property type="match status" value="1"/>
</dbReference>
<dbReference type="InterPro" id="IPR036388">
    <property type="entry name" value="WH-like_DNA-bd_sf"/>
</dbReference>
<feature type="domain" description="Schlafen AlbA-2" evidence="1">
    <location>
        <begin position="26"/>
        <end position="141"/>
    </location>
</feature>
<evidence type="ECO:0000313" key="2">
    <source>
        <dbReference type="EMBL" id="GAA0603068.1"/>
    </source>
</evidence>
<dbReference type="InterPro" id="IPR007421">
    <property type="entry name" value="Schlafen_AlbA_2_dom"/>
</dbReference>
<keyword evidence="3" id="KW-1185">Reference proteome</keyword>
<gene>
    <name evidence="2" type="ORF">GCM10009547_00740</name>
</gene>
<name>A0ABN1G301_9ACTN</name>
<comment type="caution">
    <text evidence="2">The sequence shown here is derived from an EMBL/GenBank/DDBJ whole genome shotgun (WGS) entry which is preliminary data.</text>
</comment>
<dbReference type="InterPro" id="IPR011991">
    <property type="entry name" value="ArsR-like_HTH"/>
</dbReference>
<protein>
    <submittedName>
        <fullName evidence="2">DNA binding domain-containing protein</fullName>
    </submittedName>
</protein>
<organism evidence="2 3">
    <name type="scientific">Sporichthya brevicatena</name>
    <dbReference type="NCBI Taxonomy" id="171442"/>
    <lineage>
        <taxon>Bacteria</taxon>
        <taxon>Bacillati</taxon>
        <taxon>Actinomycetota</taxon>
        <taxon>Actinomycetes</taxon>
        <taxon>Sporichthyales</taxon>
        <taxon>Sporichthyaceae</taxon>
        <taxon>Sporichthya</taxon>
    </lineage>
</organism>
<dbReference type="InterPro" id="IPR036390">
    <property type="entry name" value="WH_DNA-bd_sf"/>
</dbReference>
<evidence type="ECO:0000259" key="1">
    <source>
        <dbReference type="Pfam" id="PF04326"/>
    </source>
</evidence>
<proteinExistence type="predicted"/>
<dbReference type="Gene3D" id="3.30.565.60">
    <property type="match status" value="1"/>
</dbReference>
<dbReference type="Gene3D" id="3.30.950.30">
    <property type="entry name" value="Schlafen, AAA domain"/>
    <property type="match status" value="1"/>
</dbReference>
<dbReference type="InterPro" id="IPR038461">
    <property type="entry name" value="Schlafen_AlbA_2_dom_sf"/>
</dbReference>
<accession>A0ABN1G301</accession>
<dbReference type="Pfam" id="PF04326">
    <property type="entry name" value="SLFN_AlbA_2"/>
    <property type="match status" value="1"/>
</dbReference>
<dbReference type="PANTHER" id="PTHR30595:SF6">
    <property type="entry name" value="SCHLAFEN ALBA-2 DOMAIN-CONTAINING PROTEIN"/>
    <property type="match status" value="1"/>
</dbReference>
<dbReference type="Pfam" id="PF13412">
    <property type="entry name" value="HTH_24"/>
    <property type="match status" value="1"/>
</dbReference>
<dbReference type="InterPro" id="IPR038475">
    <property type="entry name" value="RecG_C_sf"/>
</dbReference>
<dbReference type="Gene3D" id="1.10.10.10">
    <property type="entry name" value="Winged helix-like DNA-binding domain superfamily/Winged helix DNA-binding domain"/>
    <property type="match status" value="1"/>
</dbReference>
<reference evidence="2 3" key="1">
    <citation type="journal article" date="2019" name="Int. J. Syst. Evol. Microbiol.">
        <title>The Global Catalogue of Microorganisms (GCM) 10K type strain sequencing project: providing services to taxonomists for standard genome sequencing and annotation.</title>
        <authorList>
            <consortium name="The Broad Institute Genomics Platform"/>
            <consortium name="The Broad Institute Genome Sequencing Center for Infectious Disease"/>
            <person name="Wu L."/>
            <person name="Ma J."/>
        </authorList>
    </citation>
    <scope>NUCLEOTIDE SEQUENCE [LARGE SCALE GENOMIC DNA]</scope>
    <source>
        <strain evidence="2 3">JCM 10671</strain>
    </source>
</reference>
<dbReference type="PANTHER" id="PTHR30595">
    <property type="entry name" value="GLPR-RELATED TRANSCRIPTIONAL REPRESSOR"/>
    <property type="match status" value="1"/>
</dbReference>
<dbReference type="Pfam" id="PF13749">
    <property type="entry name" value="HATPase_c_4"/>
    <property type="match status" value="1"/>
</dbReference>
<sequence length="472" mass="51984">MSTVVVEQALAQPVSDRGRALLQAREDQWFERKSARVTARDLADAMIAFANAEGGIIVVGLWNGTVEGIGGAAPKSLSAWQQAALDFTTPAVPCRSRLVDCIDDAGVANRLVVFDVETSQQVHANRRDEVYLRVGDETRRLTFAQRQELLYDKGQSTYESTLVRDSEPADLDDALLASYAAAVNHPDPLRLLSARGLTDRAGRLTAAAVLLFAQEPQRWFPEAGVRVLRYRGTERGTGARQQLLHDRRIGGPIPQQLAVARAEILEHLPTRRALGRSGKFEKVGLVPEDAWLEAVVNAAVHRSYSISGDHIRVEIFDDRIEVESPGRFPGIADTSDPLHITRFARNPRIARVCADLSFGQELGEGVRRMFEEMRLAGLADPEYVQTAGSVRLTLSSTPVDRELESRLPPGSRGVVRMIREAGRISTGELAEATGRSRPVVIRQLAALRDAGVIRWVGNSPKDPRAYWTLHSE</sequence>
<dbReference type="CDD" id="cd00090">
    <property type="entry name" value="HTH_ARSR"/>
    <property type="match status" value="1"/>
</dbReference>